<protein>
    <recommendedName>
        <fullName evidence="1">YdhG-like domain-containing protein</fullName>
    </recommendedName>
</protein>
<evidence type="ECO:0000313" key="2">
    <source>
        <dbReference type="EMBL" id="NEK93924.1"/>
    </source>
</evidence>
<evidence type="ECO:0000259" key="1">
    <source>
        <dbReference type="Pfam" id="PF08818"/>
    </source>
</evidence>
<keyword evidence="4" id="KW-1185">Reference proteome</keyword>
<reference evidence="3 5" key="2">
    <citation type="submission" date="2020-02" db="EMBL/GenBank/DDBJ databases">
        <title>The WGS of Modestobacter muralis DSM 100205.</title>
        <authorList>
            <person name="Jiang Z."/>
        </authorList>
    </citation>
    <scope>NUCLEOTIDE SEQUENCE [LARGE SCALE GENOMIC DNA]</scope>
    <source>
        <strain evidence="3 5">DSM 100205</strain>
    </source>
</reference>
<sequence length="113" mass="12286">MAATVEEYLAGLPADVRARVEELRGVVREVVPDAGEAISYAMPVFTLDGAPLLHIGAWKHHIGLYPVPRLDPELEAEVAPLRSGQDTVKLRHAAPLPHALLVRLVQAMADRRG</sequence>
<dbReference type="EMBL" id="JAAGWH010000013">
    <property type="protein sequence ID" value="NEK93924.1"/>
    <property type="molecule type" value="Genomic_DNA"/>
</dbReference>
<feature type="domain" description="YdhG-like" evidence="1">
    <location>
        <begin position="17"/>
        <end position="107"/>
    </location>
</feature>
<gene>
    <name evidence="3" type="ORF">G3R41_07005</name>
    <name evidence="2" type="ORF">GCU67_07005</name>
</gene>
<evidence type="ECO:0000313" key="4">
    <source>
        <dbReference type="Proteomes" id="UP000468828"/>
    </source>
</evidence>
<dbReference type="AlphaFoldDB" id="A0A6P0EVH4"/>
<accession>A0A6P0EVH4</accession>
<dbReference type="EMBL" id="JAAGWB010000013">
    <property type="protein sequence ID" value="NEN50691.1"/>
    <property type="molecule type" value="Genomic_DNA"/>
</dbReference>
<dbReference type="Proteomes" id="UP000471152">
    <property type="component" value="Unassembled WGS sequence"/>
</dbReference>
<proteinExistence type="predicted"/>
<evidence type="ECO:0000313" key="5">
    <source>
        <dbReference type="Proteomes" id="UP000471152"/>
    </source>
</evidence>
<evidence type="ECO:0000313" key="3">
    <source>
        <dbReference type="EMBL" id="NEN50691.1"/>
    </source>
</evidence>
<dbReference type="Proteomes" id="UP000468828">
    <property type="component" value="Unassembled WGS sequence"/>
</dbReference>
<dbReference type="Pfam" id="PF08818">
    <property type="entry name" value="DUF1801"/>
    <property type="match status" value="1"/>
</dbReference>
<name>A0A6P0EVH4_9ACTN</name>
<dbReference type="Gene3D" id="3.90.1150.200">
    <property type="match status" value="1"/>
</dbReference>
<reference evidence="2 4" key="1">
    <citation type="submission" date="2020-01" db="EMBL/GenBank/DDBJ databases">
        <title>the WGS Modestobacter muralis CPCC 204518.</title>
        <authorList>
            <person name="Jiang Z."/>
        </authorList>
    </citation>
    <scope>NUCLEOTIDE SEQUENCE [LARGE SCALE GENOMIC DNA]</scope>
    <source>
        <strain evidence="2 4">DSM 100205</strain>
    </source>
</reference>
<dbReference type="RefSeq" id="WP_163610306.1">
    <property type="nucleotide sequence ID" value="NZ_JAAGWB010000013.1"/>
</dbReference>
<organism evidence="2 4">
    <name type="scientific">Modestobacter muralis</name>
    <dbReference type="NCBI Taxonomy" id="1608614"/>
    <lineage>
        <taxon>Bacteria</taxon>
        <taxon>Bacillati</taxon>
        <taxon>Actinomycetota</taxon>
        <taxon>Actinomycetes</taxon>
        <taxon>Geodermatophilales</taxon>
        <taxon>Geodermatophilaceae</taxon>
        <taxon>Modestobacter</taxon>
    </lineage>
</organism>
<comment type="caution">
    <text evidence="2">The sequence shown here is derived from an EMBL/GenBank/DDBJ whole genome shotgun (WGS) entry which is preliminary data.</text>
</comment>
<dbReference type="SUPFAM" id="SSF159888">
    <property type="entry name" value="YdhG-like"/>
    <property type="match status" value="1"/>
</dbReference>
<dbReference type="InterPro" id="IPR014922">
    <property type="entry name" value="YdhG-like"/>
</dbReference>